<name>A0A0B2AD65_9MICC</name>
<dbReference type="Gene3D" id="3.30.530.20">
    <property type="match status" value="1"/>
</dbReference>
<comment type="caution">
    <text evidence="1">The sequence shown here is derived from an EMBL/GenBank/DDBJ whole genome shotgun (WGS) entry which is preliminary data.</text>
</comment>
<proteinExistence type="predicted"/>
<dbReference type="Pfam" id="PF10604">
    <property type="entry name" value="Polyketide_cyc2"/>
    <property type="match status" value="1"/>
</dbReference>
<keyword evidence="2" id="KW-1185">Reference proteome</keyword>
<dbReference type="AlphaFoldDB" id="A0A0B2AD65"/>
<organism evidence="1 2">
    <name type="scientific">Sinomonas humi</name>
    <dbReference type="NCBI Taxonomy" id="1338436"/>
    <lineage>
        <taxon>Bacteria</taxon>
        <taxon>Bacillati</taxon>
        <taxon>Actinomycetota</taxon>
        <taxon>Actinomycetes</taxon>
        <taxon>Micrococcales</taxon>
        <taxon>Micrococcaceae</taxon>
        <taxon>Sinomonas</taxon>
    </lineage>
</organism>
<dbReference type="OrthoDB" id="9807923at2"/>
<dbReference type="EMBL" id="JTDL01000141">
    <property type="protein sequence ID" value="KHL01519.1"/>
    <property type="molecule type" value="Genomic_DNA"/>
</dbReference>
<dbReference type="SUPFAM" id="SSF55961">
    <property type="entry name" value="Bet v1-like"/>
    <property type="match status" value="1"/>
</dbReference>
<evidence type="ECO:0000313" key="1">
    <source>
        <dbReference type="EMBL" id="KHL01519.1"/>
    </source>
</evidence>
<sequence length="153" mass="17291">MSAYTVTRGAFIPAPPDQVFQHVDSFRRWTTWSPWEDLDPQMERVYTGPEEGRGAQYAWMGNRKAGSGRMEIVESVEPRSIRIRLEFLKPFRSLSPTGFTFEPQSGGTRVTWSLAGEVRGAAKLFAPFMNMDKMVGKDFEKGLARLSQVAAPR</sequence>
<accession>A0A0B2AD65</accession>
<evidence type="ECO:0000313" key="2">
    <source>
        <dbReference type="Proteomes" id="UP000030982"/>
    </source>
</evidence>
<dbReference type="STRING" id="1338436.LK10_16740"/>
<gene>
    <name evidence="1" type="ORF">LK10_16740</name>
</gene>
<dbReference type="RefSeq" id="WP_043126135.1">
    <property type="nucleotide sequence ID" value="NZ_JTDL01000141.1"/>
</dbReference>
<dbReference type="InterPro" id="IPR019587">
    <property type="entry name" value="Polyketide_cyclase/dehydratase"/>
</dbReference>
<protein>
    <submittedName>
        <fullName evidence="1">Transcriptional regulator</fullName>
    </submittedName>
</protein>
<reference evidence="1 2" key="1">
    <citation type="submission" date="2014-09" db="EMBL/GenBank/DDBJ databases">
        <title>Genome sequence of Sinomonas sp. MUSC 117.</title>
        <authorList>
            <person name="Lee L.-H."/>
        </authorList>
    </citation>
    <scope>NUCLEOTIDE SEQUENCE [LARGE SCALE GENOMIC DNA]</scope>
    <source>
        <strain evidence="1 2">MUSC 117</strain>
    </source>
</reference>
<dbReference type="Proteomes" id="UP000030982">
    <property type="component" value="Unassembled WGS sequence"/>
</dbReference>
<dbReference type="CDD" id="cd07818">
    <property type="entry name" value="SRPBCC_1"/>
    <property type="match status" value="1"/>
</dbReference>
<dbReference type="InterPro" id="IPR023393">
    <property type="entry name" value="START-like_dom_sf"/>
</dbReference>